<accession>A0ABM1JC55</accession>
<sequence length="497" mass="58477">MDISFDLKKNIIIYKSDKIHEVINSINLYIRDLFTLKTVKKQLFDYFEICKKKPIQPDTSTIYEVQNDLPLFIYEEDHLKNINKIKRSILFNTNINHNPMTVFFTRFGIFPYESIRERNSIENYIINEEHLKTGTFAIKRPKLQNVDSNRNQRSFEKNITFNISKNCNTKEYINYVNPSSVKTTVNAVQTLSTKQENSIEKKVDYVEDYNCSLFEWSDWSYHTNEVKNNEVEKHTSLSKLNKKNKSIEKYYKVFDFLPQKLNNLAQFRTIKLIKTPSFDNIDTSILFNELTCNYQENRKQPQDIDIHPCAFTQNFYEFKLQRTALEFTKILNQVNNQLIAALMIYDNVELLLMMDQHAIHERIRYENLLNGYKTSDHNNFLTKKLLIPITIEVKMHTCTLLLSNKKLLDKYGIKLTAINENTLSIYSIPKCFTTKKQCYNDVKLITTIQNLLNEIANNITNGNGINILPLSIHNAVSMEACHGNYYLYKLVILEKVT</sequence>
<dbReference type="InterPro" id="IPR014790">
    <property type="entry name" value="MutL_C"/>
</dbReference>
<name>A0ABM1JC55_POLDO</name>
<protein>
    <submittedName>
        <fullName evidence="3">DNA mismatch repair protein MutL-like</fullName>
    </submittedName>
</protein>
<dbReference type="RefSeq" id="XP_015190043.1">
    <property type="nucleotide sequence ID" value="XM_015334557.1"/>
</dbReference>
<dbReference type="Pfam" id="PF08676">
    <property type="entry name" value="MutL_C"/>
    <property type="match status" value="1"/>
</dbReference>
<dbReference type="InterPro" id="IPR042120">
    <property type="entry name" value="MutL_C_dimsub"/>
</dbReference>
<dbReference type="InterPro" id="IPR042121">
    <property type="entry name" value="MutL_C_regsub"/>
</dbReference>
<dbReference type="PANTHER" id="PTHR10073:SF12">
    <property type="entry name" value="DNA MISMATCH REPAIR PROTEIN MLH1"/>
    <property type="match status" value="1"/>
</dbReference>
<evidence type="ECO:0000313" key="3">
    <source>
        <dbReference type="RefSeq" id="XP_015190043.1"/>
    </source>
</evidence>
<dbReference type="SMART" id="SM00853">
    <property type="entry name" value="MutL_C"/>
    <property type="match status" value="1"/>
</dbReference>
<dbReference type="SUPFAM" id="SSF118116">
    <property type="entry name" value="DNA mismatch repair protein MutL"/>
    <property type="match status" value="1"/>
</dbReference>
<evidence type="ECO:0000259" key="1">
    <source>
        <dbReference type="SMART" id="SM00853"/>
    </source>
</evidence>
<evidence type="ECO:0000313" key="2">
    <source>
        <dbReference type="Proteomes" id="UP000694924"/>
    </source>
</evidence>
<feature type="domain" description="MutL C-terminal dimerisation" evidence="1">
    <location>
        <begin position="330"/>
        <end position="487"/>
    </location>
</feature>
<gene>
    <name evidence="3" type="primary">LOC107073825</name>
</gene>
<dbReference type="GeneID" id="107073825"/>
<reference evidence="3" key="1">
    <citation type="submission" date="2025-08" db="UniProtKB">
        <authorList>
            <consortium name="RefSeq"/>
        </authorList>
    </citation>
    <scope>IDENTIFICATION</scope>
    <source>
        <tissue evidence="3">Whole body</tissue>
    </source>
</reference>
<dbReference type="Proteomes" id="UP000694924">
    <property type="component" value="Unplaced"/>
</dbReference>
<organism evidence="2 3">
    <name type="scientific">Polistes dominula</name>
    <name type="common">European paper wasp</name>
    <name type="synonym">Vespa dominula</name>
    <dbReference type="NCBI Taxonomy" id="743375"/>
    <lineage>
        <taxon>Eukaryota</taxon>
        <taxon>Metazoa</taxon>
        <taxon>Ecdysozoa</taxon>
        <taxon>Arthropoda</taxon>
        <taxon>Hexapoda</taxon>
        <taxon>Insecta</taxon>
        <taxon>Pterygota</taxon>
        <taxon>Neoptera</taxon>
        <taxon>Endopterygota</taxon>
        <taxon>Hymenoptera</taxon>
        <taxon>Apocrita</taxon>
        <taxon>Aculeata</taxon>
        <taxon>Vespoidea</taxon>
        <taxon>Vespidae</taxon>
        <taxon>Polistinae</taxon>
        <taxon>Polistini</taxon>
        <taxon>Polistes</taxon>
    </lineage>
</organism>
<dbReference type="Gene3D" id="3.30.1370.100">
    <property type="entry name" value="MutL, C-terminal domain, regulatory subdomain"/>
    <property type="match status" value="1"/>
</dbReference>
<keyword evidence="2" id="KW-1185">Reference proteome</keyword>
<proteinExistence type="predicted"/>
<dbReference type="InterPro" id="IPR037198">
    <property type="entry name" value="MutL_C_sf"/>
</dbReference>
<dbReference type="InterPro" id="IPR038973">
    <property type="entry name" value="MutL/Mlh/Pms-like"/>
</dbReference>
<dbReference type="Gene3D" id="3.30.1540.20">
    <property type="entry name" value="MutL, C-terminal domain, dimerisation subdomain"/>
    <property type="match status" value="1"/>
</dbReference>
<dbReference type="PANTHER" id="PTHR10073">
    <property type="entry name" value="DNA MISMATCH REPAIR PROTEIN MLH, PMS, MUTL"/>
    <property type="match status" value="1"/>
</dbReference>